<organism evidence="3 4">
    <name type="scientific">Gordonia phage Sour</name>
    <dbReference type="NCBI Taxonomy" id="2182349"/>
    <lineage>
        <taxon>Viruses</taxon>
        <taxon>Duplodnaviria</taxon>
        <taxon>Heunggongvirae</taxon>
        <taxon>Uroviricota</taxon>
        <taxon>Caudoviricetes</taxon>
        <taxon>Sourvirus</taxon>
        <taxon>Sourvirus sour</taxon>
    </lineage>
</organism>
<dbReference type="InterPro" id="IPR006935">
    <property type="entry name" value="Helicase/UvrB_N"/>
</dbReference>
<keyword evidence="3" id="KW-0378">Hydrolase</keyword>
<dbReference type="GO" id="GO:0016787">
    <property type="term" value="F:hydrolase activity"/>
    <property type="evidence" value="ECO:0007669"/>
    <property type="project" value="InterPro"/>
</dbReference>
<keyword evidence="3" id="KW-0547">Nucleotide-binding</keyword>
<dbReference type="GO" id="GO:0036121">
    <property type="term" value="F:double-stranded DNA helicase activity"/>
    <property type="evidence" value="ECO:0007669"/>
    <property type="project" value="TreeGrafter"/>
</dbReference>
<dbReference type="Pfam" id="PF00271">
    <property type="entry name" value="Helicase_C"/>
    <property type="match status" value="1"/>
</dbReference>
<dbReference type="GeneID" id="40102515"/>
<evidence type="ECO:0000259" key="2">
    <source>
        <dbReference type="PROSITE" id="PS51194"/>
    </source>
</evidence>
<accession>A0A2U8UL93</accession>
<dbReference type="Pfam" id="PF04851">
    <property type="entry name" value="ResIII"/>
    <property type="match status" value="1"/>
</dbReference>
<evidence type="ECO:0000259" key="1">
    <source>
        <dbReference type="PROSITE" id="PS51192"/>
    </source>
</evidence>
<name>A0A2U8UL93_9CAUD</name>
<dbReference type="SMART" id="SM00490">
    <property type="entry name" value="HELICc"/>
    <property type="match status" value="1"/>
</dbReference>
<dbReference type="RefSeq" id="YP_009625621.1">
    <property type="nucleotide sequence ID" value="NC_042132.1"/>
</dbReference>
<dbReference type="SUPFAM" id="SSF52540">
    <property type="entry name" value="P-loop containing nucleoside triphosphate hydrolases"/>
    <property type="match status" value="1"/>
</dbReference>
<feature type="domain" description="Helicase C-terminal" evidence="2">
    <location>
        <begin position="236"/>
        <end position="385"/>
    </location>
</feature>
<reference evidence="4" key="1">
    <citation type="submission" date="2018-03" db="EMBL/GenBank/DDBJ databases">
        <authorList>
            <person name="Keele B.F."/>
        </authorList>
    </citation>
    <scope>NUCLEOTIDE SEQUENCE [LARGE SCALE GENOMIC DNA]</scope>
</reference>
<dbReference type="PROSITE" id="PS51194">
    <property type="entry name" value="HELICASE_CTER"/>
    <property type="match status" value="1"/>
</dbReference>
<dbReference type="KEGG" id="vg:40102515"/>
<dbReference type="InterPro" id="IPR014001">
    <property type="entry name" value="Helicase_ATP-bd"/>
</dbReference>
<dbReference type="SMART" id="SM00487">
    <property type="entry name" value="DEXDc"/>
    <property type="match status" value="1"/>
</dbReference>
<sequence>MGSPVVATPRVLRPYQVEAVAAVQADWQADIRRVGVVLPTGAGKSTVIATLAASSYHLGLSVIMLAHRGELLDQMLDAVRAVDPTIPESELGIVRAEHDDHHASIVAATLQTLAHVHRRQDLGRREVILWDEVHHAGAAGYHTTFSELGGYDQAFMCGFTATMYREPGQGHGLGEVIQKISYEKDLRWAIEQGYLIRPRGLTVRIAQLNALNDVRTVAGDFHNNELAEVMEAATEYVVDAITAHAADRQMIVFAASVDAVELLTDALVAAGIAAEGITGRLTMDERQPTYARFRSGVTRALVTVMVLTEGADFPMCDCVVLARPTRSKNLYSQMVGRALRLWEGKTDALVLDLSGSSRMMRLVNLSHLDTGSDIREVDEDGNEIEEPSVEYDEEDLLDPTPKLVRQGPVELTTIDLLTGDDTLWLETPKGIPFIPLRDNLVAFIWPDDDREEWAVGWMNTRTGHGAWADITAPEEPLVMPLTQALEACEEFVVENLDQALPSRNASWRRNQPPSDGQLRMARRLKVVGAEQMTKARVSDEISIALAARVLDRAL</sequence>
<dbReference type="PANTHER" id="PTHR47396:SF1">
    <property type="entry name" value="ATP-DEPENDENT HELICASE IRC3-RELATED"/>
    <property type="match status" value="1"/>
</dbReference>
<dbReference type="GO" id="GO:0000403">
    <property type="term" value="F:Y-form DNA binding"/>
    <property type="evidence" value="ECO:0007669"/>
    <property type="project" value="TreeGrafter"/>
</dbReference>
<dbReference type="PROSITE" id="PS51192">
    <property type="entry name" value="HELICASE_ATP_BIND_1"/>
    <property type="match status" value="1"/>
</dbReference>
<dbReference type="InterPro" id="IPR050742">
    <property type="entry name" value="Helicase_Restrict-Modif_Enz"/>
</dbReference>
<gene>
    <name evidence="3" type="primary">50</name>
    <name evidence="3" type="ORF">PBI_SOUR_50</name>
</gene>
<feature type="domain" description="Helicase ATP-binding" evidence="1">
    <location>
        <begin position="25"/>
        <end position="181"/>
    </location>
</feature>
<evidence type="ECO:0000313" key="3">
    <source>
        <dbReference type="EMBL" id="AWN04251.1"/>
    </source>
</evidence>
<protein>
    <submittedName>
        <fullName evidence="3">DNA helicase</fullName>
    </submittedName>
</protein>
<dbReference type="InterPro" id="IPR001650">
    <property type="entry name" value="Helicase_C-like"/>
</dbReference>
<dbReference type="GO" id="GO:0005524">
    <property type="term" value="F:ATP binding"/>
    <property type="evidence" value="ECO:0007669"/>
    <property type="project" value="InterPro"/>
</dbReference>
<dbReference type="PANTHER" id="PTHR47396">
    <property type="entry name" value="TYPE I RESTRICTION ENZYME ECOKI R PROTEIN"/>
    <property type="match status" value="1"/>
</dbReference>
<dbReference type="EMBL" id="MH153810">
    <property type="protein sequence ID" value="AWN04251.1"/>
    <property type="molecule type" value="Genomic_DNA"/>
</dbReference>
<evidence type="ECO:0000313" key="4">
    <source>
        <dbReference type="Proteomes" id="UP000246591"/>
    </source>
</evidence>
<keyword evidence="3" id="KW-0347">Helicase</keyword>
<keyword evidence="4" id="KW-1185">Reference proteome</keyword>
<keyword evidence="3" id="KW-0067">ATP-binding</keyword>
<dbReference type="InterPro" id="IPR027417">
    <property type="entry name" value="P-loop_NTPase"/>
</dbReference>
<dbReference type="Gene3D" id="3.40.50.300">
    <property type="entry name" value="P-loop containing nucleotide triphosphate hydrolases"/>
    <property type="match status" value="2"/>
</dbReference>
<dbReference type="GO" id="GO:0061749">
    <property type="term" value="F:forked DNA-dependent helicase activity"/>
    <property type="evidence" value="ECO:0007669"/>
    <property type="project" value="TreeGrafter"/>
</dbReference>
<proteinExistence type="predicted"/>
<dbReference type="Proteomes" id="UP000246591">
    <property type="component" value="Segment"/>
</dbReference>